<comment type="caution">
    <text evidence="1">The sequence shown here is derived from an EMBL/GenBank/DDBJ whole genome shotgun (WGS) entry which is preliminary data.</text>
</comment>
<name>A0A9W7FCX3_9STRA</name>
<feature type="non-terminal residue" evidence="1">
    <location>
        <position position="1"/>
    </location>
</feature>
<dbReference type="EMBL" id="BRXZ01000342">
    <property type="protein sequence ID" value="GMI09852.1"/>
    <property type="molecule type" value="Genomic_DNA"/>
</dbReference>
<proteinExistence type="predicted"/>
<reference evidence="1" key="1">
    <citation type="submission" date="2022-07" db="EMBL/GenBank/DDBJ databases">
        <title>Genome analysis of Parmales, a sister group of diatoms, reveals the evolutionary specialization of diatoms from phago-mixotrophs to photoautotrophs.</title>
        <authorList>
            <person name="Ban H."/>
            <person name="Sato S."/>
            <person name="Yoshikawa S."/>
            <person name="Kazumasa Y."/>
            <person name="Nakamura Y."/>
            <person name="Ichinomiya M."/>
            <person name="Saitoh K."/>
            <person name="Sato N."/>
            <person name="Blanc-Mathieu R."/>
            <person name="Endo H."/>
            <person name="Kuwata A."/>
            <person name="Ogata H."/>
        </authorList>
    </citation>
    <scope>NUCLEOTIDE SEQUENCE</scope>
</reference>
<evidence type="ECO:0000313" key="2">
    <source>
        <dbReference type="Proteomes" id="UP001165082"/>
    </source>
</evidence>
<dbReference type="AlphaFoldDB" id="A0A9W7FCX3"/>
<evidence type="ECO:0000313" key="1">
    <source>
        <dbReference type="EMBL" id="GMI09852.1"/>
    </source>
</evidence>
<protein>
    <submittedName>
        <fullName evidence="1">Uncharacterized protein</fullName>
    </submittedName>
</protein>
<dbReference type="Proteomes" id="UP001165082">
    <property type="component" value="Unassembled WGS sequence"/>
</dbReference>
<keyword evidence="2" id="KW-1185">Reference proteome</keyword>
<sequence length="20" mass="2289">TGITSSGWFVSVLKINERFF</sequence>
<organism evidence="1 2">
    <name type="scientific">Triparma retinervis</name>
    <dbReference type="NCBI Taxonomy" id="2557542"/>
    <lineage>
        <taxon>Eukaryota</taxon>
        <taxon>Sar</taxon>
        <taxon>Stramenopiles</taxon>
        <taxon>Ochrophyta</taxon>
        <taxon>Bolidophyceae</taxon>
        <taxon>Parmales</taxon>
        <taxon>Triparmaceae</taxon>
        <taxon>Triparma</taxon>
    </lineage>
</organism>
<accession>A0A9W7FCX3</accession>
<gene>
    <name evidence="1" type="ORF">TrRE_jg2753</name>
</gene>